<sequence>MLDNIIPIHPDFKLNGYHYNEEEIYPVAYSFIKEGTEYEELIGNFLLDWFNDNYEQMKLRTSGSTGEVKELFVSREKMKNSAEATGKRFKLPAKTKALCCIPANYVAGRMMLIRAMVLGWHLDLVEPKANALKEVEKEYDFAALTPHQLSHSLDKIHLIKKVIVGGAPISEGLLKKIQDIPTKVFETYGMTETVTHIATRRLNSSTKTKLKPLKALKNVSFTVNDQNCLIVTAPKITDEPVVTRDVVELVDDIRFYWKGRLDNVINSGGVKIHPEQVEKKLQLHIEKPFFITGISDESLGEKVVLFVESKDEADKSAIQNLVKEVETLDKFEIPKEIILVDEFEKTRTGKVNRSGTKELVKR</sequence>
<protein>
    <submittedName>
        <fullName evidence="5">O-succinylbenzoic acid--CoA ligase</fullName>
    </submittedName>
</protein>
<dbReference type="InterPro" id="IPR025110">
    <property type="entry name" value="AMP-bd_C"/>
</dbReference>
<organism evidence="5 6">
    <name type="scientific">Psychroflexus planctonicus</name>
    <dbReference type="NCBI Taxonomy" id="1526575"/>
    <lineage>
        <taxon>Bacteria</taxon>
        <taxon>Pseudomonadati</taxon>
        <taxon>Bacteroidota</taxon>
        <taxon>Flavobacteriia</taxon>
        <taxon>Flavobacteriales</taxon>
        <taxon>Flavobacteriaceae</taxon>
        <taxon>Psychroflexus</taxon>
    </lineage>
</organism>
<keyword evidence="2 5" id="KW-0436">Ligase</keyword>
<comment type="similarity">
    <text evidence="1">Belongs to the ATP-dependent AMP-binding enzyme family.</text>
</comment>
<evidence type="ECO:0000313" key="5">
    <source>
        <dbReference type="EMBL" id="GGE44691.1"/>
    </source>
</evidence>
<dbReference type="EMBL" id="BMGM01000014">
    <property type="protein sequence ID" value="GGE44691.1"/>
    <property type="molecule type" value="Genomic_DNA"/>
</dbReference>
<dbReference type="Gene3D" id="3.30.300.30">
    <property type="match status" value="1"/>
</dbReference>
<dbReference type="SUPFAM" id="SSF56801">
    <property type="entry name" value="Acetyl-CoA synthetase-like"/>
    <property type="match status" value="1"/>
</dbReference>
<name>A0ABQ1SNI2_9FLAO</name>
<evidence type="ECO:0000313" key="6">
    <source>
        <dbReference type="Proteomes" id="UP000599179"/>
    </source>
</evidence>
<keyword evidence="6" id="KW-1185">Reference proteome</keyword>
<gene>
    <name evidence="5" type="primary">menE</name>
    <name evidence="5" type="ORF">GCM10010832_25800</name>
</gene>
<evidence type="ECO:0000256" key="2">
    <source>
        <dbReference type="ARBA" id="ARBA00022598"/>
    </source>
</evidence>
<dbReference type="InterPro" id="IPR045851">
    <property type="entry name" value="AMP-bd_C_sf"/>
</dbReference>
<evidence type="ECO:0000259" key="4">
    <source>
        <dbReference type="Pfam" id="PF13193"/>
    </source>
</evidence>
<reference evidence="6" key="1">
    <citation type="journal article" date="2019" name="Int. J. Syst. Evol. Microbiol.">
        <title>The Global Catalogue of Microorganisms (GCM) 10K type strain sequencing project: providing services to taxonomists for standard genome sequencing and annotation.</title>
        <authorList>
            <consortium name="The Broad Institute Genomics Platform"/>
            <consortium name="The Broad Institute Genome Sequencing Center for Infectious Disease"/>
            <person name="Wu L."/>
            <person name="Ma J."/>
        </authorList>
    </citation>
    <scope>NUCLEOTIDE SEQUENCE [LARGE SCALE GENOMIC DNA]</scope>
    <source>
        <strain evidence="6">CGMCC 1.12931</strain>
    </source>
</reference>
<dbReference type="Gene3D" id="3.40.50.12780">
    <property type="entry name" value="N-terminal domain of ligase-like"/>
    <property type="match status" value="1"/>
</dbReference>
<dbReference type="Proteomes" id="UP000599179">
    <property type="component" value="Unassembled WGS sequence"/>
</dbReference>
<accession>A0ABQ1SNI2</accession>
<evidence type="ECO:0000256" key="1">
    <source>
        <dbReference type="ARBA" id="ARBA00006432"/>
    </source>
</evidence>
<dbReference type="RefSeq" id="WP_188459571.1">
    <property type="nucleotide sequence ID" value="NZ_BMGM01000014.1"/>
</dbReference>
<dbReference type="InterPro" id="IPR000873">
    <property type="entry name" value="AMP-dep_synth/lig_dom"/>
</dbReference>
<dbReference type="InterPro" id="IPR042099">
    <property type="entry name" value="ANL_N_sf"/>
</dbReference>
<dbReference type="Pfam" id="PF13193">
    <property type="entry name" value="AMP-binding_C"/>
    <property type="match status" value="1"/>
</dbReference>
<comment type="caution">
    <text evidence="5">The sequence shown here is derived from an EMBL/GenBank/DDBJ whole genome shotgun (WGS) entry which is preliminary data.</text>
</comment>
<dbReference type="PANTHER" id="PTHR43201:SF5">
    <property type="entry name" value="MEDIUM-CHAIN ACYL-COA LIGASE ACSF2, MITOCHONDRIAL"/>
    <property type="match status" value="1"/>
</dbReference>
<evidence type="ECO:0000259" key="3">
    <source>
        <dbReference type="Pfam" id="PF00501"/>
    </source>
</evidence>
<proteinExistence type="inferred from homology"/>
<dbReference type="Pfam" id="PF00501">
    <property type="entry name" value="AMP-binding"/>
    <property type="match status" value="1"/>
</dbReference>
<dbReference type="GO" id="GO:0016874">
    <property type="term" value="F:ligase activity"/>
    <property type="evidence" value="ECO:0007669"/>
    <property type="project" value="UniProtKB-KW"/>
</dbReference>
<feature type="domain" description="AMP-binding enzyme C-terminal" evidence="4">
    <location>
        <begin position="291"/>
        <end position="350"/>
    </location>
</feature>
<feature type="domain" description="AMP-dependent synthetase/ligase" evidence="3">
    <location>
        <begin position="61"/>
        <end position="209"/>
    </location>
</feature>
<dbReference type="PANTHER" id="PTHR43201">
    <property type="entry name" value="ACYL-COA SYNTHETASE"/>
    <property type="match status" value="1"/>
</dbReference>